<dbReference type="Pfam" id="PF25838">
    <property type="entry name" value="Apionate_lact_M"/>
    <property type="match status" value="1"/>
</dbReference>
<evidence type="ECO:0000259" key="1">
    <source>
        <dbReference type="Pfam" id="PF25838"/>
    </source>
</evidence>
<dbReference type="Proteomes" id="UP000002190">
    <property type="component" value="Chromosome 3"/>
</dbReference>
<evidence type="ECO:0000313" key="2">
    <source>
        <dbReference type="EMBL" id="ADG19792.1"/>
    </source>
</evidence>
<dbReference type="GeneID" id="301097036"/>
<dbReference type="EMBL" id="CP002015">
    <property type="protein sequence ID" value="ADG19792.1"/>
    <property type="molecule type" value="Genomic_DNA"/>
</dbReference>
<gene>
    <name evidence="2" type="ordered locus">BC1002_5913</name>
</gene>
<name>D5WKP6_PARAM</name>
<sequence>MAGFYPRQTALFGDAWFAGYAAALEGVRIDTLTLGAWTEERGLADVSDRMYRRAKRARAHSSRGGQSD</sequence>
<dbReference type="InterPro" id="IPR058787">
    <property type="entry name" value="ApnL_M"/>
</dbReference>
<feature type="domain" description="D-apionate lactonase TIM barrel" evidence="1">
    <location>
        <begin position="6"/>
        <end position="49"/>
    </location>
</feature>
<organism evidence="2 3">
    <name type="scientific">Paraburkholderia atlantica</name>
    <dbReference type="NCBI Taxonomy" id="2654982"/>
    <lineage>
        <taxon>Bacteria</taxon>
        <taxon>Pseudomonadati</taxon>
        <taxon>Pseudomonadota</taxon>
        <taxon>Betaproteobacteria</taxon>
        <taxon>Burkholderiales</taxon>
        <taxon>Burkholderiaceae</taxon>
        <taxon>Paraburkholderia</taxon>
    </lineage>
</organism>
<dbReference type="KEGG" id="bge:BC1002_5913"/>
<proteinExistence type="predicted"/>
<dbReference type="eggNOG" id="ENOG502Z7Y3">
    <property type="taxonomic scope" value="Bacteria"/>
</dbReference>
<dbReference type="RefSeq" id="WP_013093582.1">
    <property type="nucleotide sequence ID" value="NC_014119.1"/>
</dbReference>
<evidence type="ECO:0000313" key="3">
    <source>
        <dbReference type="Proteomes" id="UP000002190"/>
    </source>
</evidence>
<protein>
    <recommendedName>
        <fullName evidence="1">D-apionate lactonase TIM barrel domain-containing protein</fullName>
    </recommendedName>
</protein>
<accession>D5WKP6</accession>
<reference evidence="2 3" key="2">
    <citation type="journal article" date="2012" name="J. Bacteriol.">
        <title>Genome Sequences of Burkholderia sp. Strains CCGE1002 and H160, Isolated from Legume Nodules in Mexico and Brazil.</title>
        <authorList>
            <person name="Ormeno-Orrillo E."/>
            <person name="Rogel M.A."/>
            <person name="Chueire L.M."/>
            <person name="Tiedje J.M."/>
            <person name="Martinez-Romero E."/>
            <person name="Hungria M."/>
        </authorList>
    </citation>
    <scope>NUCLEOTIDE SEQUENCE [LARGE SCALE GENOMIC DNA]</scope>
    <source>
        <strain evidence="2 3">CCGE1002</strain>
    </source>
</reference>
<reference evidence="3" key="1">
    <citation type="submission" date="2010-04" db="EMBL/GenBank/DDBJ databases">
        <title>Complete sequence of chromosome 3 of Burkholderia sp. CCGE1002.</title>
        <authorList>
            <consortium name="US DOE Joint Genome Institute"/>
            <person name="Lucas S."/>
            <person name="Copeland A."/>
            <person name="Lapidus A."/>
            <person name="Cheng J.-F."/>
            <person name="Bruce D."/>
            <person name="Goodwin L."/>
            <person name="Pitluck S."/>
            <person name="Chertkov O."/>
            <person name="Detter J.C."/>
            <person name="Han C."/>
            <person name="Tapia R."/>
            <person name="Land M."/>
            <person name="Hauser L."/>
            <person name="Kyrpides N."/>
            <person name="Ovchinnikova G."/>
            <person name="Martinez-Romero E."/>
            <person name="Hernandez M.A.R."/>
            <person name="Tiedje J.M."/>
            <person name="Woyke T."/>
        </authorList>
    </citation>
    <scope>NUCLEOTIDE SEQUENCE [LARGE SCALE GENOMIC DNA]</scope>
    <source>
        <strain evidence="3">CCGE1002</strain>
    </source>
</reference>
<dbReference type="HOGENOM" id="CLU_2785966_0_0_4"/>
<dbReference type="AlphaFoldDB" id="D5WKP6"/>